<protein>
    <submittedName>
        <fullName evidence="2">Uncharacterized protein</fullName>
    </submittedName>
</protein>
<dbReference type="EMBL" id="WIGM01000108">
    <property type="protein sequence ID" value="KAF6839835.1"/>
    <property type="molecule type" value="Genomic_DNA"/>
</dbReference>
<comment type="caution">
    <text evidence="2">The sequence shown here is derived from an EMBL/GenBank/DDBJ whole genome shotgun (WGS) entry which is preliminary data.</text>
</comment>
<feature type="region of interest" description="Disordered" evidence="1">
    <location>
        <begin position="1"/>
        <end position="73"/>
    </location>
</feature>
<sequence length="270" mass="29334">MCEVEDNDLKAKQVTDSNPHARSSTVRHLATALPDKVEARAPPPNPRWSRCRLGVPTDTSATTPPIPNRPGPKTLVCPHPKGVNLALVFGSEPRSQFRAQQVRTAKKSQPRSTCVNLTPPAVRMTIGCRAPSNRRFSGPPGGRLRLDGRCAEPFAPTVEGCMAVGCPDPILVAGHQLRPYWLSSMRQLDVERVPPRSGLEYVGFEPSVTLLADPRMNGFNCKAHASTEPPSSRGMAPPTDRPLLLSSMLANAGHPRWLQTTAGQFHARPN</sequence>
<keyword evidence="3" id="KW-1185">Reference proteome</keyword>
<gene>
    <name evidence="2" type="ORF">CMUS01_04124</name>
</gene>
<reference evidence="2" key="1">
    <citation type="journal article" date="2020" name="Phytopathology">
        <title>Genome Sequence Resources of Colletotrichum truncatum, C. plurivorum, C. musicola, and C. sojae: Four Species Pathogenic to Soybean (Glycine max).</title>
        <authorList>
            <person name="Rogerio F."/>
            <person name="Boufleur T.R."/>
            <person name="Ciampi-Guillardi M."/>
            <person name="Sukno S.A."/>
            <person name="Thon M.R."/>
            <person name="Massola Junior N.S."/>
            <person name="Baroncelli R."/>
        </authorList>
    </citation>
    <scope>NUCLEOTIDE SEQUENCE</scope>
    <source>
        <strain evidence="2">LFN0074</strain>
    </source>
</reference>
<evidence type="ECO:0000256" key="1">
    <source>
        <dbReference type="SAM" id="MobiDB-lite"/>
    </source>
</evidence>
<evidence type="ECO:0000313" key="2">
    <source>
        <dbReference type="EMBL" id="KAF6839835.1"/>
    </source>
</evidence>
<name>A0A8H6U487_9PEZI</name>
<proteinExistence type="predicted"/>
<dbReference type="AlphaFoldDB" id="A0A8H6U487"/>
<dbReference type="Proteomes" id="UP000639643">
    <property type="component" value="Unassembled WGS sequence"/>
</dbReference>
<feature type="compositionally biased region" description="Polar residues" evidence="1">
    <location>
        <begin position="14"/>
        <end position="26"/>
    </location>
</feature>
<feature type="region of interest" description="Disordered" evidence="1">
    <location>
        <begin position="222"/>
        <end position="242"/>
    </location>
</feature>
<evidence type="ECO:0000313" key="3">
    <source>
        <dbReference type="Proteomes" id="UP000639643"/>
    </source>
</evidence>
<accession>A0A8H6U487</accession>
<organism evidence="2 3">
    <name type="scientific">Colletotrichum musicola</name>
    <dbReference type="NCBI Taxonomy" id="2175873"/>
    <lineage>
        <taxon>Eukaryota</taxon>
        <taxon>Fungi</taxon>
        <taxon>Dikarya</taxon>
        <taxon>Ascomycota</taxon>
        <taxon>Pezizomycotina</taxon>
        <taxon>Sordariomycetes</taxon>
        <taxon>Hypocreomycetidae</taxon>
        <taxon>Glomerellales</taxon>
        <taxon>Glomerellaceae</taxon>
        <taxon>Colletotrichum</taxon>
        <taxon>Colletotrichum orchidearum species complex</taxon>
    </lineage>
</organism>